<dbReference type="PROSITE" id="PS50011">
    <property type="entry name" value="PROTEIN_KINASE_DOM"/>
    <property type="match status" value="1"/>
</dbReference>
<dbReference type="Proteomes" id="UP001273209">
    <property type="component" value="Unassembled WGS sequence"/>
</dbReference>
<evidence type="ECO:0000313" key="3">
    <source>
        <dbReference type="EMBL" id="KAK4067395.1"/>
    </source>
</evidence>
<dbReference type="SUPFAM" id="SSF56112">
    <property type="entry name" value="Protein kinase-like (PK-like)"/>
    <property type="match status" value="1"/>
</dbReference>
<feature type="domain" description="Protein kinase" evidence="2">
    <location>
        <begin position="214"/>
        <end position="557"/>
    </location>
</feature>
<dbReference type="GO" id="GO:0005524">
    <property type="term" value="F:ATP binding"/>
    <property type="evidence" value="ECO:0007669"/>
    <property type="project" value="InterPro"/>
</dbReference>
<comment type="caution">
    <text evidence="3">The sequence shown here is derived from an EMBL/GenBank/DDBJ whole genome shotgun (WGS) entry which is preliminary data.</text>
</comment>
<dbReference type="AlphaFoldDB" id="A0AAE1IBQ8"/>
<evidence type="ECO:0000313" key="4">
    <source>
        <dbReference type="Proteomes" id="UP001273209"/>
    </source>
</evidence>
<name>A0AAE1IBQ8_9HYPO</name>
<reference evidence="3" key="1">
    <citation type="submission" date="2023-11" db="EMBL/GenBank/DDBJ databases">
        <title>The genome sequences of three competitors of mushroom-forming fungi.</title>
        <authorList>
            <person name="Beijen E."/>
            <person name="Ohm R.A."/>
        </authorList>
    </citation>
    <scope>NUCLEOTIDE SEQUENCE</scope>
    <source>
        <strain evidence="3">CBS 100526</strain>
    </source>
</reference>
<accession>A0AAE1IBQ8</accession>
<keyword evidence="4" id="KW-1185">Reference proteome</keyword>
<dbReference type="InterPro" id="IPR000719">
    <property type="entry name" value="Prot_kinase_dom"/>
</dbReference>
<dbReference type="PANTHER" id="PTHR37542">
    <property type="entry name" value="HELO DOMAIN-CONTAINING PROTEIN-RELATED"/>
    <property type="match status" value="1"/>
</dbReference>
<dbReference type="InterPro" id="IPR029498">
    <property type="entry name" value="HeLo_dom"/>
</dbReference>
<dbReference type="Gene3D" id="1.10.510.10">
    <property type="entry name" value="Transferase(Phosphotransferase) domain 1"/>
    <property type="match status" value="1"/>
</dbReference>
<dbReference type="InterPro" id="IPR038305">
    <property type="entry name" value="HeLo_sf"/>
</dbReference>
<gene>
    <name evidence="3" type="ORF">Triagg1_7575</name>
</gene>
<organism evidence="3 4">
    <name type="scientific">Trichoderma aggressivum f. europaeum</name>
    <dbReference type="NCBI Taxonomy" id="173218"/>
    <lineage>
        <taxon>Eukaryota</taxon>
        <taxon>Fungi</taxon>
        <taxon>Dikarya</taxon>
        <taxon>Ascomycota</taxon>
        <taxon>Pezizomycotina</taxon>
        <taxon>Sordariomycetes</taxon>
        <taxon>Hypocreomycetidae</taxon>
        <taxon>Hypocreales</taxon>
        <taxon>Hypocreaceae</taxon>
        <taxon>Trichoderma</taxon>
    </lineage>
</organism>
<dbReference type="EMBL" id="JAWRVG010000034">
    <property type="protein sequence ID" value="KAK4067395.1"/>
    <property type="molecule type" value="Genomic_DNA"/>
</dbReference>
<protein>
    <recommendedName>
        <fullName evidence="2">Protein kinase domain-containing protein</fullName>
    </recommendedName>
</protein>
<dbReference type="Pfam" id="PF24476">
    <property type="entry name" value="DUF7580"/>
    <property type="match status" value="1"/>
</dbReference>
<dbReference type="Gene3D" id="1.20.120.1020">
    <property type="entry name" value="Prion-inhibition and propagation, HeLo domain"/>
    <property type="match status" value="1"/>
</dbReference>
<dbReference type="InterPro" id="IPR011009">
    <property type="entry name" value="Kinase-like_dom_sf"/>
</dbReference>
<dbReference type="GeneID" id="87922230"/>
<dbReference type="PANTHER" id="PTHR37542:SF1">
    <property type="entry name" value="PRION-INHIBITION AND PROPAGATION HELO DOMAIN-CONTAINING PROTEIN"/>
    <property type="match status" value="1"/>
</dbReference>
<proteinExistence type="predicted"/>
<sequence>MAEVLGTAIGVIGFVGQLFDGCVKAYGYFTTASNLDSDSQRMMCKVRIEEMRLVVWGREWGVAEGKFDEHLSERNPQLKVLATQILEQLHGTVTDFKKLQDRYGLVDEAASKGGKEADVSPPRKGSKDEGKKTNGFKASSSTLSLSNERSWRKEIGLRTKWVIGDKDKFSNLLKDLKDFNDGLEALFPPSQVQSFQRAWTHQLLDRAQRDLAELSLLENASSGIYPKLTNSANLKKLRINLDSKPQESFKPTFALKIGRTSLNIQDLESPRRVQAHHVTAGDVLIEWVDYDREEIEERVVHVRRMDDLARMMHSASECHPDLHSIDCLGYTDDAANNRYGLVYKAPASSHSTLKTLISSPDLKTPDLDDRIRLAQTLAVAVWSLHSLDWLHKSICSSNIVFFPSAFSTSGLSPTASAALVPDISLPYLSGFGASRPELDTALSVVPRNPSIEDLHRHPASLRGRPHIKSFDIYSFGLVLLEIGLWKVLQTYYKGHYTAERWRDKVVLAVLVPGLGSKVGKRYREVVEMCLRVDEEMSSSEAGELMEEVVNKLESIRV</sequence>
<feature type="region of interest" description="Disordered" evidence="1">
    <location>
        <begin position="110"/>
        <end position="141"/>
    </location>
</feature>
<dbReference type="GO" id="GO:0004672">
    <property type="term" value="F:protein kinase activity"/>
    <property type="evidence" value="ECO:0007669"/>
    <property type="project" value="InterPro"/>
</dbReference>
<evidence type="ECO:0000256" key="1">
    <source>
        <dbReference type="SAM" id="MobiDB-lite"/>
    </source>
</evidence>
<dbReference type="RefSeq" id="XP_062753400.1">
    <property type="nucleotide sequence ID" value="XM_062902325.1"/>
</dbReference>
<dbReference type="InterPro" id="IPR056002">
    <property type="entry name" value="DUF7580"/>
</dbReference>
<dbReference type="Pfam" id="PF14479">
    <property type="entry name" value="HeLo"/>
    <property type="match status" value="1"/>
</dbReference>
<evidence type="ECO:0000259" key="2">
    <source>
        <dbReference type="PROSITE" id="PS50011"/>
    </source>
</evidence>